<dbReference type="EMBL" id="PGCI01000097">
    <property type="protein sequence ID" value="PLW40831.1"/>
    <property type="molecule type" value="Genomic_DNA"/>
</dbReference>
<protein>
    <submittedName>
        <fullName evidence="1">Uncharacterized protein</fullName>
    </submittedName>
</protein>
<accession>A0A2N5SDJ2</accession>
<evidence type="ECO:0000313" key="1">
    <source>
        <dbReference type="EMBL" id="PLW11321.1"/>
    </source>
</evidence>
<dbReference type="AlphaFoldDB" id="A0A2N5SDJ2"/>
<reference evidence="1 3" key="1">
    <citation type="submission" date="2017-11" db="EMBL/GenBank/DDBJ databases">
        <title>De novo assembly and phasing of dikaryotic genomes from two isolates of Puccinia coronata f. sp. avenae, the causal agent of oat crown rust.</title>
        <authorList>
            <person name="Miller M.E."/>
            <person name="Zhang Y."/>
            <person name="Omidvar V."/>
            <person name="Sperschneider J."/>
            <person name="Schwessinger B."/>
            <person name="Raley C."/>
            <person name="Palmer J.M."/>
            <person name="Garnica D."/>
            <person name="Upadhyaya N."/>
            <person name="Rathjen J."/>
            <person name="Taylor J.M."/>
            <person name="Park R.F."/>
            <person name="Dodds P.N."/>
            <person name="Hirsch C.D."/>
            <person name="Kianian S.F."/>
            <person name="Figueroa M."/>
        </authorList>
    </citation>
    <scope>NUCLEOTIDE SEQUENCE [LARGE SCALE GENOMIC DNA]</scope>
    <source>
        <strain evidence="1">12SD80</strain>
    </source>
</reference>
<name>A0A2N5SDJ2_9BASI</name>
<evidence type="ECO:0000313" key="3">
    <source>
        <dbReference type="Proteomes" id="UP000235392"/>
    </source>
</evidence>
<comment type="caution">
    <text evidence="1">The sequence shown here is derived from an EMBL/GenBank/DDBJ whole genome shotgun (WGS) entry which is preliminary data.</text>
</comment>
<organism evidence="1 3">
    <name type="scientific">Puccinia coronata f. sp. avenae</name>
    <dbReference type="NCBI Taxonomy" id="200324"/>
    <lineage>
        <taxon>Eukaryota</taxon>
        <taxon>Fungi</taxon>
        <taxon>Dikarya</taxon>
        <taxon>Basidiomycota</taxon>
        <taxon>Pucciniomycotina</taxon>
        <taxon>Pucciniomycetes</taxon>
        <taxon>Pucciniales</taxon>
        <taxon>Pucciniaceae</taxon>
        <taxon>Puccinia</taxon>
    </lineage>
</organism>
<gene>
    <name evidence="2" type="ORF">PCASD_07358</name>
    <name evidence="1" type="ORF">PCASD_21812</name>
</gene>
<dbReference type="EMBL" id="PGCI01000928">
    <property type="protein sequence ID" value="PLW11321.1"/>
    <property type="molecule type" value="Genomic_DNA"/>
</dbReference>
<evidence type="ECO:0000313" key="2">
    <source>
        <dbReference type="EMBL" id="PLW40831.1"/>
    </source>
</evidence>
<sequence length="133" mass="14220">MARLFEQCNGPMGVGCIAGEQGIVLPSASQITGTTSEIALAMHNSASPDILFTTPSASQRGSTTTTPSASCKGATTNFICIVTFTIFSLEKRQTKTKKIEIKWNACKSIKNSAITFDTACIDWTTFQKMVSTP</sequence>
<proteinExistence type="predicted"/>
<dbReference type="Proteomes" id="UP000235392">
    <property type="component" value="Unassembled WGS sequence"/>
</dbReference>